<dbReference type="InterPro" id="IPR024661">
    <property type="entry name" value="RNA_pol_III_Rpc31"/>
</dbReference>
<feature type="compositionally biased region" description="Acidic residues" evidence="4">
    <location>
        <begin position="374"/>
        <end position="391"/>
    </location>
</feature>
<name>A0A3P6EQW1_BRAOL</name>
<dbReference type="AlphaFoldDB" id="A0A3P6EQW1"/>
<organism evidence="5">
    <name type="scientific">Brassica oleracea</name>
    <name type="common">Wild cabbage</name>
    <dbReference type="NCBI Taxonomy" id="3712"/>
    <lineage>
        <taxon>Eukaryota</taxon>
        <taxon>Viridiplantae</taxon>
        <taxon>Streptophyta</taxon>
        <taxon>Embryophyta</taxon>
        <taxon>Tracheophyta</taxon>
        <taxon>Spermatophyta</taxon>
        <taxon>Magnoliopsida</taxon>
        <taxon>eudicotyledons</taxon>
        <taxon>Gunneridae</taxon>
        <taxon>Pentapetalae</taxon>
        <taxon>rosids</taxon>
        <taxon>malvids</taxon>
        <taxon>Brassicales</taxon>
        <taxon>Brassicaceae</taxon>
        <taxon>Brassiceae</taxon>
        <taxon>Brassica</taxon>
    </lineage>
</organism>
<dbReference type="PANTHER" id="PTHR15367">
    <property type="entry name" value="DNA-DIRECTED RNA POLYMERASE III"/>
    <property type="match status" value="1"/>
</dbReference>
<comment type="similarity">
    <text evidence="2">Belongs to the eukaryotic RPC7 RNA polymerase subunit family.</text>
</comment>
<proteinExistence type="inferred from homology"/>
<evidence type="ECO:0000256" key="2">
    <source>
        <dbReference type="ARBA" id="ARBA00008352"/>
    </source>
</evidence>
<protein>
    <submittedName>
        <fullName evidence="5">Uncharacterized protein</fullName>
    </submittedName>
</protein>
<evidence type="ECO:0000256" key="3">
    <source>
        <dbReference type="ARBA" id="ARBA00023242"/>
    </source>
</evidence>
<dbReference type="PANTHER" id="PTHR15367:SF2">
    <property type="entry name" value="DNA-DIRECTED RNA POLYMERASE III SUBUNIT"/>
    <property type="match status" value="1"/>
</dbReference>
<evidence type="ECO:0000313" key="5">
    <source>
        <dbReference type="EMBL" id="VDD35965.1"/>
    </source>
</evidence>
<sequence length="493" mass="56318">MVSLSLHYVIASPNRRNAPVKHFARGPYCSSEKPPPTGTPRLSPDAHSRCLKLPKFDDFLLKSILVTSCLSRYGNVEIQKFGLVTMSALSSNYYFQYLGEVVSVSATFVHSRLYGPPTLFLVARTTVQECGRARFARCYVTAAPPSHYVVLNIDGSSQSQLCNLQTGVVAWKPNHSKDFYLLSDICPHTFWLNECDESLSSNFILSASLEVKLEFEIHIVSSMAYRGRGRGRGRGGFGVEYAKAEPFVIFPDIALPDRKSISEDKQFNDRFDKFWKTSIYHLGDGVSKKESESLDIERFSDTLKPKKKKSHERGSFYDYLVLRPDNFPKELLGDTPRERPVKRAKWTQDADLHKLEVLEKLGAKLKAERKEEKGEGDDEAEESEGEDSDNGDYDKTKDFDDDDDDYNKPEDNDSKHHLYTRLYTCKLREMILTLFFVFCQQMKKSIKANCPHVLVQELEHSPIFPLLIPSLNFYDQKLIQISKYGVMHILVNI</sequence>
<evidence type="ECO:0000256" key="1">
    <source>
        <dbReference type="ARBA" id="ARBA00004123"/>
    </source>
</evidence>
<dbReference type="GO" id="GO:0006383">
    <property type="term" value="P:transcription by RNA polymerase III"/>
    <property type="evidence" value="ECO:0007669"/>
    <property type="project" value="InterPro"/>
</dbReference>
<evidence type="ECO:0000256" key="4">
    <source>
        <dbReference type="SAM" id="MobiDB-lite"/>
    </source>
</evidence>
<comment type="subcellular location">
    <subcellularLocation>
        <location evidence="1">Nucleus</location>
    </subcellularLocation>
</comment>
<reference evidence="5" key="1">
    <citation type="submission" date="2018-11" db="EMBL/GenBank/DDBJ databases">
        <authorList>
            <consortium name="Genoscope - CEA"/>
            <person name="William W."/>
        </authorList>
    </citation>
    <scope>NUCLEOTIDE SEQUENCE</scope>
</reference>
<dbReference type="EMBL" id="LR031876">
    <property type="protein sequence ID" value="VDD35965.1"/>
    <property type="molecule type" value="Genomic_DNA"/>
</dbReference>
<dbReference type="GO" id="GO:0005666">
    <property type="term" value="C:RNA polymerase III complex"/>
    <property type="evidence" value="ECO:0007669"/>
    <property type="project" value="TreeGrafter"/>
</dbReference>
<gene>
    <name evidence="5" type="ORF">BOLC7T41525H</name>
</gene>
<feature type="region of interest" description="Disordered" evidence="4">
    <location>
        <begin position="367"/>
        <end position="412"/>
    </location>
</feature>
<accession>A0A3P6EQW1</accession>
<keyword evidence="3" id="KW-0539">Nucleus</keyword>